<name>A0A2C5ZGU9_9HYPO</name>
<organism evidence="1 2">
    <name type="scientific">Ophiocordyceps camponoti-rufipedis</name>
    <dbReference type="NCBI Taxonomy" id="2004952"/>
    <lineage>
        <taxon>Eukaryota</taxon>
        <taxon>Fungi</taxon>
        <taxon>Dikarya</taxon>
        <taxon>Ascomycota</taxon>
        <taxon>Pezizomycotina</taxon>
        <taxon>Sordariomycetes</taxon>
        <taxon>Hypocreomycetidae</taxon>
        <taxon>Hypocreales</taxon>
        <taxon>Ophiocordycipitaceae</taxon>
        <taxon>Ophiocordyceps</taxon>
    </lineage>
</organism>
<dbReference type="Proteomes" id="UP000226431">
    <property type="component" value="Unassembled WGS sequence"/>
</dbReference>
<evidence type="ECO:0000313" key="1">
    <source>
        <dbReference type="EMBL" id="PHH80247.1"/>
    </source>
</evidence>
<proteinExistence type="predicted"/>
<evidence type="ECO:0000313" key="2">
    <source>
        <dbReference type="Proteomes" id="UP000226431"/>
    </source>
</evidence>
<comment type="caution">
    <text evidence="1">The sequence shown here is derived from an EMBL/GenBank/DDBJ whole genome shotgun (WGS) entry which is preliminary data.</text>
</comment>
<dbReference type="EMBL" id="NJES01000021">
    <property type="protein sequence ID" value="PHH80247.1"/>
    <property type="molecule type" value="Genomic_DNA"/>
</dbReference>
<gene>
    <name evidence="1" type="ORF">CDD80_2270</name>
</gene>
<protein>
    <submittedName>
        <fullName evidence="1">Uncharacterized protein</fullName>
    </submittedName>
</protein>
<reference evidence="1 2" key="1">
    <citation type="submission" date="2017-06" db="EMBL/GenBank/DDBJ databases">
        <title>Ant-infecting Ophiocordyceps genomes reveal a high diversity of potential behavioral manipulation genes and a possible major role for enterotoxins.</title>
        <authorList>
            <person name="De Bekker C."/>
            <person name="Evans H.C."/>
            <person name="Brachmann A."/>
            <person name="Hughes D.P."/>
        </authorList>
    </citation>
    <scope>NUCLEOTIDE SEQUENCE [LARGE SCALE GENOMIC DNA]</scope>
    <source>
        <strain evidence="1 2">Map16</strain>
    </source>
</reference>
<dbReference type="AlphaFoldDB" id="A0A2C5ZGU9"/>
<keyword evidence="2" id="KW-1185">Reference proteome</keyword>
<accession>A0A2C5ZGU9</accession>
<sequence>MKGFLWSSTGDLTSAVTRFESFWAHQAAEINARHDVTSHRVATFTLKPMYLEVREKVTAKAKVNTLFTAEHRQLNIRGGKPVMPRGQCDEDWPCNFKASYGLPCRHDPF</sequence>
<dbReference type="OrthoDB" id="5095644at2759"/>